<gene>
    <name evidence="3" type="ORF">PCAR00345_LOCUS29470</name>
</gene>
<organism evidence="3">
    <name type="scientific">Chrysotila carterae</name>
    <name type="common">Marine alga</name>
    <name type="synonym">Syracosphaera carterae</name>
    <dbReference type="NCBI Taxonomy" id="13221"/>
    <lineage>
        <taxon>Eukaryota</taxon>
        <taxon>Haptista</taxon>
        <taxon>Haptophyta</taxon>
        <taxon>Prymnesiophyceae</taxon>
        <taxon>Isochrysidales</taxon>
        <taxon>Isochrysidaceae</taxon>
        <taxon>Chrysotila</taxon>
    </lineage>
</organism>
<dbReference type="AlphaFoldDB" id="A0A7S4BU22"/>
<feature type="chain" id="PRO_5030505638" description="VWFD domain-containing protein" evidence="2">
    <location>
        <begin position="26"/>
        <end position="422"/>
    </location>
</feature>
<keyword evidence="2" id="KW-0732">Signal</keyword>
<feature type="region of interest" description="Disordered" evidence="1">
    <location>
        <begin position="382"/>
        <end position="422"/>
    </location>
</feature>
<feature type="signal peptide" evidence="2">
    <location>
        <begin position="1"/>
        <end position="25"/>
    </location>
</feature>
<name>A0A7S4BU22_CHRCT</name>
<proteinExistence type="predicted"/>
<protein>
    <recommendedName>
        <fullName evidence="4">VWFD domain-containing protein</fullName>
    </recommendedName>
</protein>
<dbReference type="EMBL" id="HBIZ01046021">
    <property type="protein sequence ID" value="CAE0776831.1"/>
    <property type="molecule type" value="Transcribed_RNA"/>
</dbReference>
<evidence type="ECO:0008006" key="4">
    <source>
        <dbReference type="Google" id="ProtNLM"/>
    </source>
</evidence>
<evidence type="ECO:0000256" key="1">
    <source>
        <dbReference type="SAM" id="MobiDB-lite"/>
    </source>
</evidence>
<evidence type="ECO:0000256" key="2">
    <source>
        <dbReference type="SAM" id="SignalP"/>
    </source>
</evidence>
<sequence length="422" mass="44763">MLSCFQARLILVAGLFLAGLTTSRAQDPGPVGDGDELQCFLAVLVLSASCPEEATITELCAPSTPCNDAFQIVATACDQPETLAVCTAGPGCLEAIDFVGENCDPETPSEVTCSDECVEAVATVQATCDGQLVPDEEVSALVAFCATGGAVKARNDPHLHLAHGARADFRGEHNKTFAVLSAKDVAFNVKFLESDFRWNKRIVHGTKMSAAYWVIRTSSGKLVKIEYEHASKSGALAQIEGGNSSIAVRSGAPAVVIDNVLISMSGKTVTVTVLRKWRLSATVAPFPFGSLNRKKVLININIEPLYDAAHDAVAPHGIIGQSFDGDDVGVDGKRDLARAEETTTEAQAEGAIEGNWRDYLLSSNFATDFKYSRFDATSAAPRDVSSLTGEKHAYKPASVANGKEAHGDFVGSSDSEDEEMLL</sequence>
<reference evidence="3" key="1">
    <citation type="submission" date="2021-01" db="EMBL/GenBank/DDBJ databases">
        <authorList>
            <person name="Corre E."/>
            <person name="Pelletier E."/>
            <person name="Niang G."/>
            <person name="Scheremetjew M."/>
            <person name="Finn R."/>
            <person name="Kale V."/>
            <person name="Holt S."/>
            <person name="Cochrane G."/>
            <person name="Meng A."/>
            <person name="Brown T."/>
            <person name="Cohen L."/>
        </authorList>
    </citation>
    <scope>NUCLEOTIDE SEQUENCE</scope>
    <source>
        <strain evidence="3">CCMP645</strain>
    </source>
</reference>
<accession>A0A7S4BU22</accession>
<evidence type="ECO:0000313" key="3">
    <source>
        <dbReference type="EMBL" id="CAE0776831.1"/>
    </source>
</evidence>